<gene>
    <name evidence="2" type="ORF">NPIL_411931</name>
</gene>
<name>A0A8X6Q3H1_NEPPI</name>
<keyword evidence="1" id="KW-0175">Coiled coil</keyword>
<protein>
    <submittedName>
        <fullName evidence="2">Uncharacterized protein</fullName>
    </submittedName>
</protein>
<proteinExistence type="predicted"/>
<evidence type="ECO:0000313" key="2">
    <source>
        <dbReference type="EMBL" id="GFU04535.1"/>
    </source>
</evidence>
<evidence type="ECO:0000256" key="1">
    <source>
        <dbReference type="SAM" id="Coils"/>
    </source>
</evidence>
<feature type="coiled-coil region" evidence="1">
    <location>
        <begin position="12"/>
        <end position="71"/>
    </location>
</feature>
<evidence type="ECO:0000313" key="3">
    <source>
        <dbReference type="Proteomes" id="UP000887013"/>
    </source>
</evidence>
<dbReference type="EMBL" id="BMAW01027897">
    <property type="protein sequence ID" value="GFU04535.1"/>
    <property type="molecule type" value="Genomic_DNA"/>
</dbReference>
<reference evidence="2" key="1">
    <citation type="submission" date="2020-08" db="EMBL/GenBank/DDBJ databases">
        <title>Multicomponent nature underlies the extraordinary mechanical properties of spider dragline silk.</title>
        <authorList>
            <person name="Kono N."/>
            <person name="Nakamura H."/>
            <person name="Mori M."/>
            <person name="Yoshida Y."/>
            <person name="Ohtoshi R."/>
            <person name="Malay A.D."/>
            <person name="Moran D.A.P."/>
            <person name="Tomita M."/>
            <person name="Numata K."/>
            <person name="Arakawa K."/>
        </authorList>
    </citation>
    <scope>NUCLEOTIDE SEQUENCE</scope>
</reference>
<organism evidence="2 3">
    <name type="scientific">Nephila pilipes</name>
    <name type="common">Giant wood spider</name>
    <name type="synonym">Nephila maculata</name>
    <dbReference type="NCBI Taxonomy" id="299642"/>
    <lineage>
        <taxon>Eukaryota</taxon>
        <taxon>Metazoa</taxon>
        <taxon>Ecdysozoa</taxon>
        <taxon>Arthropoda</taxon>
        <taxon>Chelicerata</taxon>
        <taxon>Arachnida</taxon>
        <taxon>Araneae</taxon>
        <taxon>Araneomorphae</taxon>
        <taxon>Entelegynae</taxon>
        <taxon>Araneoidea</taxon>
        <taxon>Nephilidae</taxon>
        <taxon>Nephila</taxon>
    </lineage>
</organism>
<accession>A0A8X6Q3H1</accession>
<comment type="caution">
    <text evidence="2">The sequence shown here is derived from an EMBL/GenBank/DDBJ whole genome shotgun (WGS) entry which is preliminary data.</text>
</comment>
<keyword evidence="3" id="KW-1185">Reference proteome</keyword>
<sequence>MPKKDRLDNKDRKAFRNKFEKEKEENEDLAKIISERNIIIGEKEETLLNILKRLQSELTEVSRLSRKAKKLVQGELMKGRTNKTG</sequence>
<dbReference type="Proteomes" id="UP000887013">
    <property type="component" value="Unassembled WGS sequence"/>
</dbReference>
<dbReference type="AlphaFoldDB" id="A0A8X6Q3H1"/>